<dbReference type="Pfam" id="PF00300">
    <property type="entry name" value="His_Phos_1"/>
    <property type="match status" value="1"/>
</dbReference>
<evidence type="ECO:0000313" key="3">
    <source>
        <dbReference type="Proteomes" id="UP000042997"/>
    </source>
</evidence>
<dbReference type="SUPFAM" id="SSF53254">
    <property type="entry name" value="Phosphoglycerate mutase-like"/>
    <property type="match status" value="1"/>
</dbReference>
<evidence type="ECO:0000256" key="1">
    <source>
        <dbReference type="ARBA" id="ARBA00022801"/>
    </source>
</evidence>
<sequence length="163" mass="17728">MTRTLILLRHGKSAYPDDVADHERPLAPRGRREAGLAGRWLRAHQPPVDAVLCSTATRARKTLAEAAVEASTDFLDDLYETTPERVVAAIRRVPDDVSTLLVVGHEPVLSATTLLLSADHDSDAARQIVEKFPTSAVAVLEVRGTWHDLGAGEAALVDFHIPR</sequence>
<dbReference type="EMBL" id="CCSD01000056">
    <property type="protein sequence ID" value="CDZ88879.1"/>
    <property type="molecule type" value="Genomic_DNA"/>
</dbReference>
<dbReference type="Proteomes" id="UP000042997">
    <property type="component" value="Unassembled WGS sequence"/>
</dbReference>
<accession>A0A098BJG0</accession>
<dbReference type="OrthoDB" id="9810154at2"/>
<dbReference type="PANTHER" id="PTHR20935:SF1">
    <property type="entry name" value="SLL1549 PROTEIN"/>
    <property type="match status" value="1"/>
</dbReference>
<evidence type="ECO:0000313" key="2">
    <source>
        <dbReference type="EMBL" id="CDZ88879.1"/>
    </source>
</evidence>
<proteinExistence type="predicted"/>
<keyword evidence="1 2" id="KW-0378">Hydrolase</keyword>
<organism evidence="2 3">
    <name type="scientific">Rhodococcus ruber</name>
    <dbReference type="NCBI Taxonomy" id="1830"/>
    <lineage>
        <taxon>Bacteria</taxon>
        <taxon>Bacillati</taxon>
        <taxon>Actinomycetota</taxon>
        <taxon>Actinomycetes</taxon>
        <taxon>Mycobacteriales</taxon>
        <taxon>Nocardiaceae</taxon>
        <taxon>Rhodococcus</taxon>
    </lineage>
</organism>
<dbReference type="KEGG" id="rrz:CS378_08340"/>
<dbReference type="GO" id="GO:0016787">
    <property type="term" value="F:hydrolase activity"/>
    <property type="evidence" value="ECO:0007669"/>
    <property type="project" value="UniProtKB-KW"/>
</dbReference>
<dbReference type="InterPro" id="IPR051021">
    <property type="entry name" value="Mito_Ser/Thr_phosphatase"/>
</dbReference>
<dbReference type="SMART" id="SM00855">
    <property type="entry name" value="PGAM"/>
    <property type="match status" value="1"/>
</dbReference>
<dbReference type="EC" id="3.1.3.-" evidence="2"/>
<gene>
    <name evidence="2" type="ORF">RHRU231_450046</name>
</gene>
<dbReference type="eggNOG" id="COG2062">
    <property type="taxonomic scope" value="Bacteria"/>
</dbReference>
<dbReference type="InterPro" id="IPR013078">
    <property type="entry name" value="His_Pase_superF_clade-1"/>
</dbReference>
<dbReference type="PANTHER" id="PTHR20935">
    <property type="entry name" value="PHOSPHOGLYCERATE MUTASE-RELATED"/>
    <property type="match status" value="1"/>
</dbReference>
<dbReference type="InterPro" id="IPR029033">
    <property type="entry name" value="His_PPase_superfam"/>
</dbReference>
<name>A0A098BJG0_9NOCA</name>
<dbReference type="CDD" id="cd07067">
    <property type="entry name" value="HP_PGM_like"/>
    <property type="match status" value="1"/>
</dbReference>
<reference evidence="2 3" key="1">
    <citation type="journal article" date="2014" name="Genome Announc.">
        <title>Draft Genome Sequence of Propane- and Butane-Oxidizing Actinobacterium Rhodococcus ruber IEGM 231.</title>
        <authorList>
            <person name="Ivshina I.B."/>
            <person name="Kuyukina M.S."/>
            <person name="Krivoruchko A.V."/>
            <person name="Barbe V."/>
            <person name="Fischer C."/>
        </authorList>
    </citation>
    <scope>NUCLEOTIDE SEQUENCE [LARGE SCALE GENOMIC DNA]</scope>
</reference>
<dbReference type="AlphaFoldDB" id="A0A098BJG0"/>
<dbReference type="RefSeq" id="WP_010592005.1">
    <property type="nucleotide sequence ID" value="NZ_CP023714.1"/>
</dbReference>
<dbReference type="Gene3D" id="3.40.50.1240">
    <property type="entry name" value="Phosphoglycerate mutase-like"/>
    <property type="match status" value="1"/>
</dbReference>
<dbReference type="GeneID" id="66837035"/>
<protein>
    <submittedName>
        <fullName evidence="2">Putative enzyme</fullName>
        <ecNumber evidence="2">3.1.3.-</ecNumber>
    </submittedName>
</protein>